<dbReference type="InterPro" id="IPR011990">
    <property type="entry name" value="TPR-like_helical_dom_sf"/>
</dbReference>
<keyword evidence="2" id="KW-1185">Reference proteome</keyword>
<accession>A0A6S6QMU4</accession>
<dbReference type="Pfam" id="PF08238">
    <property type="entry name" value="Sel1"/>
    <property type="match status" value="4"/>
</dbReference>
<evidence type="ECO:0000313" key="1">
    <source>
        <dbReference type="EMBL" id="BCJ90696.1"/>
    </source>
</evidence>
<protein>
    <recommendedName>
        <fullName evidence="3">Sel1 repeat family protein</fullName>
    </recommendedName>
</protein>
<dbReference type="Proteomes" id="UP000515317">
    <property type="component" value="Chromosome"/>
</dbReference>
<dbReference type="EMBL" id="AP023361">
    <property type="protein sequence ID" value="BCJ90696.1"/>
    <property type="molecule type" value="Genomic_DNA"/>
</dbReference>
<dbReference type="InterPro" id="IPR006597">
    <property type="entry name" value="Sel1-like"/>
</dbReference>
<reference evidence="1 2" key="1">
    <citation type="submission" date="2020-08" db="EMBL/GenBank/DDBJ databases">
        <title>Genome sequence of Rhizobiales bacterium strain IZ6.</title>
        <authorList>
            <person name="Nakai R."/>
            <person name="Naganuma T."/>
        </authorList>
    </citation>
    <scope>NUCLEOTIDE SEQUENCE [LARGE SCALE GENOMIC DNA]</scope>
    <source>
        <strain evidence="1 2">IZ6</strain>
    </source>
</reference>
<dbReference type="PANTHER" id="PTHR11102">
    <property type="entry name" value="SEL-1-LIKE PROTEIN"/>
    <property type="match status" value="1"/>
</dbReference>
<dbReference type="InterPro" id="IPR050767">
    <property type="entry name" value="Sel1_AlgK"/>
</dbReference>
<organism evidence="1 2">
    <name type="scientific">Terrihabitans soli</name>
    <dbReference type="NCBI Taxonomy" id="708113"/>
    <lineage>
        <taxon>Bacteria</taxon>
        <taxon>Pseudomonadati</taxon>
        <taxon>Pseudomonadota</taxon>
        <taxon>Alphaproteobacteria</taxon>
        <taxon>Hyphomicrobiales</taxon>
        <taxon>Terrihabitans</taxon>
    </lineage>
</organism>
<dbReference type="SUPFAM" id="SSF81901">
    <property type="entry name" value="HCP-like"/>
    <property type="match status" value="1"/>
</dbReference>
<name>A0A6S6QMU4_9HYPH</name>
<sequence>MANAASELPPPEAASALTAGGIGASTAETLGLMNTTVSDEVPPTLGDKTTASEAFNMARNLYRRGEKTEAMNVLQFAANQGHIGARWMIGRMYARGEGTAPDDYKAFEYFRDIVADANVEDMDDTPESRQNAAYISHALVQLGSYYREGIPGSNVKPNPPLAVSLYSRAAYNFGDPSAQFNLAMMYVEGNGVPKDPKRAMQLFSNAAKKGHGPSRALLGHMMFKGEVGKRQPEIGLAWMGLARQSAEQSGEADAQWIIDLHEKALAESSEAERKGATGFLDRLFNR</sequence>
<dbReference type="Gene3D" id="1.25.40.10">
    <property type="entry name" value="Tetratricopeptide repeat domain"/>
    <property type="match status" value="2"/>
</dbReference>
<proteinExistence type="predicted"/>
<gene>
    <name evidence="1" type="ORF">IZ6_14310</name>
</gene>
<dbReference type="SMART" id="SM00671">
    <property type="entry name" value="SEL1"/>
    <property type="match status" value="5"/>
</dbReference>
<evidence type="ECO:0008006" key="3">
    <source>
        <dbReference type="Google" id="ProtNLM"/>
    </source>
</evidence>
<dbReference type="PANTHER" id="PTHR11102:SF160">
    <property type="entry name" value="ERAD-ASSOCIATED E3 UBIQUITIN-PROTEIN LIGASE COMPONENT HRD3"/>
    <property type="match status" value="1"/>
</dbReference>
<evidence type="ECO:0000313" key="2">
    <source>
        <dbReference type="Proteomes" id="UP000515317"/>
    </source>
</evidence>
<dbReference type="KEGG" id="tso:IZ6_14310"/>
<dbReference type="AlphaFoldDB" id="A0A6S6QMU4"/>